<evidence type="ECO:0000259" key="2">
    <source>
        <dbReference type="Pfam" id="PF04235"/>
    </source>
</evidence>
<comment type="caution">
    <text evidence="3">The sequence shown here is derived from an EMBL/GenBank/DDBJ whole genome shotgun (WGS) entry which is preliminary data.</text>
</comment>
<feature type="transmembrane region" description="Helical" evidence="1">
    <location>
        <begin position="55"/>
        <end position="73"/>
    </location>
</feature>
<dbReference type="AlphaFoldDB" id="A0AAV5P039"/>
<keyword evidence="1" id="KW-1133">Transmembrane helix</keyword>
<proteinExistence type="predicted"/>
<dbReference type="InterPro" id="IPR007349">
    <property type="entry name" value="DUF418"/>
</dbReference>
<accession>A0AAV5P039</accession>
<organism evidence="3 4">
    <name type="scientific">Vibrio penaeicida</name>
    <dbReference type="NCBI Taxonomy" id="104609"/>
    <lineage>
        <taxon>Bacteria</taxon>
        <taxon>Pseudomonadati</taxon>
        <taxon>Pseudomonadota</taxon>
        <taxon>Gammaproteobacteria</taxon>
        <taxon>Vibrionales</taxon>
        <taxon>Vibrionaceae</taxon>
        <taxon>Vibrio</taxon>
    </lineage>
</organism>
<gene>
    <name evidence="3" type="ORF">GCM10007932_56490</name>
</gene>
<dbReference type="RefSeq" id="WP_126607061.1">
    <property type="nucleotide sequence ID" value="NZ_AP025145.1"/>
</dbReference>
<protein>
    <submittedName>
        <fullName evidence="3">DUF418 domain-containing protein</fullName>
    </submittedName>
</protein>
<sequence length="379" mass="42882">MRIQSIDILRGISILGILFMNIYYHGLFATGYVSPEFPPISDTFINLFSSAFFDGRFRTLFCLLFGVGLAIQYRSYKKKKVSPKDAIKPRMKWLILFGLLHGLFIFGGDVLMLYGISALFVLKSLDLPLKKLLKKSYRYLIIGGVLNLSIAFAFLFFEEPPLVQGTPEFMEVYDFWFSSYGIQMLIQGGVAFVIVLTSPLWIFWQVAGLMMLGAFLFRVGFFSKGFDKKTFRFVALGGIAFTALDLALRIYLPNQTAELGAIVASVSAIFVALIYAHAIVKLVANRNAVIQLFAAPGKLAFSLYISQSIVMAVLLRWTFPEFHLTATRLDYILIALAYTVVQIVVAHVYLKVFKQGPLEYIWRKAYTRSQIKKQLIPVH</sequence>
<feature type="transmembrane region" description="Helical" evidence="1">
    <location>
        <begin position="93"/>
        <end position="116"/>
    </location>
</feature>
<keyword evidence="1" id="KW-0812">Transmembrane</keyword>
<feature type="transmembrane region" description="Helical" evidence="1">
    <location>
        <begin position="12"/>
        <end position="35"/>
    </location>
</feature>
<evidence type="ECO:0000313" key="4">
    <source>
        <dbReference type="Proteomes" id="UP001156690"/>
    </source>
</evidence>
<feature type="transmembrane region" description="Helical" evidence="1">
    <location>
        <begin position="202"/>
        <end position="221"/>
    </location>
</feature>
<dbReference type="Pfam" id="PF04235">
    <property type="entry name" value="DUF418"/>
    <property type="match status" value="1"/>
</dbReference>
<reference evidence="4" key="1">
    <citation type="journal article" date="2019" name="Int. J. Syst. Evol. Microbiol.">
        <title>The Global Catalogue of Microorganisms (GCM) 10K type strain sequencing project: providing services to taxonomists for standard genome sequencing and annotation.</title>
        <authorList>
            <consortium name="The Broad Institute Genomics Platform"/>
            <consortium name="The Broad Institute Genome Sequencing Center for Infectious Disease"/>
            <person name="Wu L."/>
            <person name="Ma J."/>
        </authorList>
    </citation>
    <scope>NUCLEOTIDE SEQUENCE [LARGE SCALE GENOMIC DNA]</scope>
    <source>
        <strain evidence="4">NBRC 15640</strain>
    </source>
</reference>
<name>A0AAV5P039_9VIBR</name>
<dbReference type="Proteomes" id="UP001156690">
    <property type="component" value="Unassembled WGS sequence"/>
</dbReference>
<feature type="transmembrane region" description="Helical" evidence="1">
    <location>
        <begin position="177"/>
        <end position="196"/>
    </location>
</feature>
<dbReference type="PANTHER" id="PTHR30590">
    <property type="entry name" value="INNER MEMBRANE PROTEIN"/>
    <property type="match status" value="1"/>
</dbReference>
<feature type="transmembrane region" description="Helical" evidence="1">
    <location>
        <begin position="331"/>
        <end position="350"/>
    </location>
</feature>
<evidence type="ECO:0000313" key="3">
    <source>
        <dbReference type="EMBL" id="GLQ76286.1"/>
    </source>
</evidence>
<feature type="transmembrane region" description="Helical" evidence="1">
    <location>
        <begin position="136"/>
        <end position="157"/>
    </location>
</feature>
<evidence type="ECO:0000256" key="1">
    <source>
        <dbReference type="SAM" id="Phobius"/>
    </source>
</evidence>
<keyword evidence="4" id="KW-1185">Reference proteome</keyword>
<dbReference type="PANTHER" id="PTHR30590:SF2">
    <property type="entry name" value="INNER MEMBRANE PROTEIN"/>
    <property type="match status" value="1"/>
</dbReference>
<dbReference type="EMBL" id="BSNX01000075">
    <property type="protein sequence ID" value="GLQ76286.1"/>
    <property type="molecule type" value="Genomic_DNA"/>
</dbReference>
<feature type="transmembrane region" description="Helical" evidence="1">
    <location>
        <begin position="233"/>
        <end position="252"/>
    </location>
</feature>
<dbReference type="InterPro" id="IPR052529">
    <property type="entry name" value="Bact_Transport_Assoc"/>
</dbReference>
<feature type="transmembrane region" description="Helical" evidence="1">
    <location>
        <begin position="258"/>
        <end position="280"/>
    </location>
</feature>
<feature type="domain" description="DUF418" evidence="2">
    <location>
        <begin position="216"/>
        <end position="366"/>
    </location>
</feature>
<keyword evidence="1" id="KW-0472">Membrane</keyword>